<sequence>MSFEQIAWLPLCAGLTGVGLLLSFLGMRRRGVLAGLRGVAWSLLPLAAYLTGALPTLWRIGTAIVGFVTGVALNPMVWAGVALAGLSAVLFVVTGAVRSRRLRTSGAGRGAEAPAGGAGAGGGGAVQGSSGTRPLPRPGAAPADPARPAAGSGTQPMARPGAKPAGKPAGKRAASSDDDFSEIEDILKRRGIG</sequence>
<dbReference type="RefSeq" id="WP_179828108.1">
    <property type="nucleotide sequence ID" value="NZ_JACCCO010000003.1"/>
</dbReference>
<feature type="transmembrane region" description="Helical" evidence="2">
    <location>
        <begin position="78"/>
        <end position="97"/>
    </location>
</feature>
<reference evidence="3 4" key="1">
    <citation type="submission" date="2020-07" db="EMBL/GenBank/DDBJ databases">
        <title>Sequencing the genomes of 1000 actinobacteria strains.</title>
        <authorList>
            <person name="Klenk H.-P."/>
        </authorList>
    </citation>
    <scope>NUCLEOTIDE SEQUENCE [LARGE SCALE GENOMIC DNA]</scope>
    <source>
        <strain evidence="3 4">DSM 45763</strain>
    </source>
</reference>
<keyword evidence="2" id="KW-1133">Transmembrane helix</keyword>
<gene>
    <name evidence="3" type="ORF">HDA43_006397</name>
</gene>
<dbReference type="EMBL" id="JACCCO010000003">
    <property type="protein sequence ID" value="NYF44170.1"/>
    <property type="molecule type" value="Genomic_DNA"/>
</dbReference>
<dbReference type="AlphaFoldDB" id="A0A852V7V0"/>
<evidence type="ECO:0000256" key="1">
    <source>
        <dbReference type="SAM" id="MobiDB-lite"/>
    </source>
</evidence>
<feature type="compositionally biased region" description="Gly residues" evidence="1">
    <location>
        <begin position="116"/>
        <end position="126"/>
    </location>
</feature>
<comment type="caution">
    <text evidence="3">The sequence shown here is derived from an EMBL/GenBank/DDBJ whole genome shotgun (WGS) entry which is preliminary data.</text>
</comment>
<feature type="region of interest" description="Disordered" evidence="1">
    <location>
        <begin position="103"/>
        <end position="193"/>
    </location>
</feature>
<protein>
    <recommendedName>
        <fullName evidence="5">Cellulose synthase</fullName>
    </recommendedName>
</protein>
<accession>A0A852V7V0</accession>
<dbReference type="Proteomes" id="UP000576393">
    <property type="component" value="Unassembled WGS sequence"/>
</dbReference>
<name>A0A852V7V0_9ACTN</name>
<feature type="compositionally biased region" description="Low complexity" evidence="1">
    <location>
        <begin position="127"/>
        <end position="150"/>
    </location>
</feature>
<organism evidence="3 4">
    <name type="scientific">Streptosporangium sandarakinum</name>
    <dbReference type="NCBI Taxonomy" id="1260955"/>
    <lineage>
        <taxon>Bacteria</taxon>
        <taxon>Bacillati</taxon>
        <taxon>Actinomycetota</taxon>
        <taxon>Actinomycetes</taxon>
        <taxon>Streptosporangiales</taxon>
        <taxon>Streptosporangiaceae</taxon>
        <taxon>Streptosporangium</taxon>
    </lineage>
</organism>
<feature type="transmembrane region" description="Helical" evidence="2">
    <location>
        <begin position="6"/>
        <end position="27"/>
    </location>
</feature>
<proteinExistence type="predicted"/>
<keyword evidence="2" id="KW-0472">Membrane</keyword>
<evidence type="ECO:0000313" key="4">
    <source>
        <dbReference type="Proteomes" id="UP000576393"/>
    </source>
</evidence>
<evidence type="ECO:0000313" key="3">
    <source>
        <dbReference type="EMBL" id="NYF44170.1"/>
    </source>
</evidence>
<keyword evidence="4" id="KW-1185">Reference proteome</keyword>
<feature type="compositionally biased region" description="Low complexity" evidence="1">
    <location>
        <begin position="158"/>
        <end position="173"/>
    </location>
</feature>
<feature type="transmembrane region" description="Helical" evidence="2">
    <location>
        <begin position="39"/>
        <end position="58"/>
    </location>
</feature>
<evidence type="ECO:0000256" key="2">
    <source>
        <dbReference type="SAM" id="Phobius"/>
    </source>
</evidence>
<evidence type="ECO:0008006" key="5">
    <source>
        <dbReference type="Google" id="ProtNLM"/>
    </source>
</evidence>
<keyword evidence="2" id="KW-0812">Transmembrane</keyword>